<evidence type="ECO:0000313" key="2">
    <source>
        <dbReference type="EnsemblPlants" id="TuG1812G0300002858.01.T01.cds288723"/>
    </source>
</evidence>
<organism evidence="2 3">
    <name type="scientific">Triticum urartu</name>
    <name type="common">Red wild einkorn</name>
    <name type="synonym">Crithodium urartu</name>
    <dbReference type="NCBI Taxonomy" id="4572"/>
    <lineage>
        <taxon>Eukaryota</taxon>
        <taxon>Viridiplantae</taxon>
        <taxon>Streptophyta</taxon>
        <taxon>Embryophyta</taxon>
        <taxon>Tracheophyta</taxon>
        <taxon>Spermatophyta</taxon>
        <taxon>Magnoliopsida</taxon>
        <taxon>Liliopsida</taxon>
        <taxon>Poales</taxon>
        <taxon>Poaceae</taxon>
        <taxon>BOP clade</taxon>
        <taxon>Pooideae</taxon>
        <taxon>Triticodae</taxon>
        <taxon>Triticeae</taxon>
        <taxon>Triticinae</taxon>
        <taxon>Triticum</taxon>
    </lineage>
</organism>
<feature type="chain" id="PRO_5035842167" description="Secreted protein" evidence="1">
    <location>
        <begin position="18"/>
        <end position="187"/>
    </location>
</feature>
<dbReference type="Gramene" id="TuG1812G0300002858.01.T01">
    <property type="protein sequence ID" value="TuG1812G0300002858.01.T01.cds288723"/>
    <property type="gene ID" value="TuG1812G0300002858.01"/>
</dbReference>
<protein>
    <recommendedName>
        <fullName evidence="4">Secreted protein</fullName>
    </recommendedName>
</protein>
<dbReference type="EnsemblPlants" id="TuG1812G0300002858.01.T01">
    <property type="protein sequence ID" value="TuG1812G0300002858.01.T01.cds288723"/>
    <property type="gene ID" value="TuG1812G0300002858.01"/>
</dbReference>
<evidence type="ECO:0008006" key="4">
    <source>
        <dbReference type="Google" id="ProtNLM"/>
    </source>
</evidence>
<accession>A0A8R7PSD3</accession>
<evidence type="ECO:0000313" key="3">
    <source>
        <dbReference type="Proteomes" id="UP000015106"/>
    </source>
</evidence>
<name>A0A8R7PSD3_TRIUA</name>
<proteinExistence type="predicted"/>
<sequence length="187" mass="19311">MAVSCVSSALLMVAVRGFTQSPAGTGQSAQCMVSAGAARLLETTRRTPCSPSLTTGVEVSMEGSGEVSNSCTTALGSMLLVVATGGTNSLLREVSVLMVGGAHAGVSFSTSLSLMSTARSGRRVVVASWTSSTWVTVMTWVEHSVEQVTGTILMEAGDAPGVSSKVSWALVVEEKTSWTTAGLWRCR</sequence>
<feature type="signal peptide" evidence="1">
    <location>
        <begin position="1"/>
        <end position="17"/>
    </location>
</feature>
<keyword evidence="3" id="KW-1185">Reference proteome</keyword>
<dbReference type="Proteomes" id="UP000015106">
    <property type="component" value="Chromosome 3"/>
</dbReference>
<reference evidence="3" key="1">
    <citation type="journal article" date="2013" name="Nature">
        <title>Draft genome of the wheat A-genome progenitor Triticum urartu.</title>
        <authorList>
            <person name="Ling H.Q."/>
            <person name="Zhao S."/>
            <person name="Liu D."/>
            <person name="Wang J."/>
            <person name="Sun H."/>
            <person name="Zhang C."/>
            <person name="Fan H."/>
            <person name="Li D."/>
            <person name="Dong L."/>
            <person name="Tao Y."/>
            <person name="Gao C."/>
            <person name="Wu H."/>
            <person name="Li Y."/>
            <person name="Cui Y."/>
            <person name="Guo X."/>
            <person name="Zheng S."/>
            <person name="Wang B."/>
            <person name="Yu K."/>
            <person name="Liang Q."/>
            <person name="Yang W."/>
            <person name="Lou X."/>
            <person name="Chen J."/>
            <person name="Feng M."/>
            <person name="Jian J."/>
            <person name="Zhang X."/>
            <person name="Luo G."/>
            <person name="Jiang Y."/>
            <person name="Liu J."/>
            <person name="Wang Z."/>
            <person name="Sha Y."/>
            <person name="Zhang B."/>
            <person name="Wu H."/>
            <person name="Tang D."/>
            <person name="Shen Q."/>
            <person name="Xue P."/>
            <person name="Zou S."/>
            <person name="Wang X."/>
            <person name="Liu X."/>
            <person name="Wang F."/>
            <person name="Yang Y."/>
            <person name="An X."/>
            <person name="Dong Z."/>
            <person name="Zhang K."/>
            <person name="Zhang X."/>
            <person name="Luo M.C."/>
            <person name="Dvorak J."/>
            <person name="Tong Y."/>
            <person name="Wang J."/>
            <person name="Yang H."/>
            <person name="Li Z."/>
            <person name="Wang D."/>
            <person name="Zhang A."/>
            <person name="Wang J."/>
        </authorList>
    </citation>
    <scope>NUCLEOTIDE SEQUENCE</scope>
    <source>
        <strain evidence="3">cv. G1812</strain>
    </source>
</reference>
<dbReference type="AlphaFoldDB" id="A0A8R7PSD3"/>
<reference evidence="2" key="2">
    <citation type="submission" date="2018-03" db="EMBL/GenBank/DDBJ databases">
        <title>The Triticum urartu genome reveals the dynamic nature of wheat genome evolution.</title>
        <authorList>
            <person name="Ling H."/>
            <person name="Ma B."/>
            <person name="Shi X."/>
            <person name="Liu H."/>
            <person name="Dong L."/>
            <person name="Sun H."/>
            <person name="Cao Y."/>
            <person name="Gao Q."/>
            <person name="Zheng S."/>
            <person name="Li Y."/>
            <person name="Yu Y."/>
            <person name="Du H."/>
            <person name="Qi M."/>
            <person name="Li Y."/>
            <person name="Yu H."/>
            <person name="Cui Y."/>
            <person name="Wang N."/>
            <person name="Chen C."/>
            <person name="Wu H."/>
            <person name="Zhao Y."/>
            <person name="Zhang J."/>
            <person name="Li Y."/>
            <person name="Zhou W."/>
            <person name="Zhang B."/>
            <person name="Hu W."/>
            <person name="Eijk M."/>
            <person name="Tang J."/>
            <person name="Witsenboer H."/>
            <person name="Zhao S."/>
            <person name="Li Z."/>
            <person name="Zhang A."/>
            <person name="Wang D."/>
            <person name="Liang C."/>
        </authorList>
    </citation>
    <scope>NUCLEOTIDE SEQUENCE [LARGE SCALE GENOMIC DNA]</scope>
    <source>
        <strain evidence="2">cv. G1812</strain>
    </source>
</reference>
<reference evidence="2" key="3">
    <citation type="submission" date="2022-06" db="UniProtKB">
        <authorList>
            <consortium name="EnsemblPlants"/>
        </authorList>
    </citation>
    <scope>IDENTIFICATION</scope>
</reference>
<keyword evidence="1" id="KW-0732">Signal</keyword>
<evidence type="ECO:0000256" key="1">
    <source>
        <dbReference type="SAM" id="SignalP"/>
    </source>
</evidence>